<proteinExistence type="inferred from homology"/>
<evidence type="ECO:0000256" key="2">
    <source>
        <dbReference type="SAM" id="MobiDB-lite"/>
    </source>
</evidence>
<comment type="caution">
    <text evidence="3">The sequence shown here is derived from an EMBL/GenBank/DDBJ whole genome shotgun (WGS) entry which is preliminary data.</text>
</comment>
<sequence>MDAVVKGERRKADAAAADGAQRRPPLVPSEKNNAAAAPAGRRREVPSRFKPVAPPAAPAGRRCASPSPGRASSADGSATCNRARSADRTRPVAPSGVPSSRLKPSAPAAARSSSPARDAATEAHGHGAPPLARNAKASNGLWASARSSSPSVRPEPVPAAAPANKIDRLVHGLPSEQTKLRSGAAAERKRSPLRGRTNNISDQCENAQIPESAANRATERHRWPAMMTGRGSAGLTSTSAAPAERTSRSVSSPNASSGCSPRGVHPSEGTGKSLKRPSKEMAMIVHRRRKGNADSSSDIFSQTSESSESTCHPSKAISVLHRSSSPKQGSSAAPSTSRSCQSTSRTRPSAPCRSKCAPSATQSGAEQPVFKYIVDARKGKKNASQIENVHQLRLLNNRYLQWRLVNAHSEDTVLPQKNGVENILYSVLESTLTLRDDLTITRINVQHLQQELNLYNILTEQIGYLEQWPVLEEESTGTVVEAIEALQASTLRLPVTSGAQADGVAIRNAISSAVDVMQALSSSMFYLQSKEKVALDQCKELLATAAKLQVLFGLRSGQTFYQS</sequence>
<feature type="compositionally biased region" description="Low complexity" evidence="2">
    <location>
        <begin position="98"/>
        <end position="118"/>
    </location>
</feature>
<comment type="similarity">
    <text evidence="1">Belongs to the QWRF family.</text>
</comment>
<evidence type="ECO:0000313" key="4">
    <source>
        <dbReference type="Proteomes" id="UP000275267"/>
    </source>
</evidence>
<gene>
    <name evidence="3" type="ORF">C2845_PM13G18590</name>
</gene>
<feature type="compositionally biased region" description="Polar residues" evidence="2">
    <location>
        <begin position="196"/>
        <end position="206"/>
    </location>
</feature>
<organism evidence="3 4">
    <name type="scientific">Panicum miliaceum</name>
    <name type="common">Proso millet</name>
    <name type="synonym">Broomcorn millet</name>
    <dbReference type="NCBI Taxonomy" id="4540"/>
    <lineage>
        <taxon>Eukaryota</taxon>
        <taxon>Viridiplantae</taxon>
        <taxon>Streptophyta</taxon>
        <taxon>Embryophyta</taxon>
        <taxon>Tracheophyta</taxon>
        <taxon>Spermatophyta</taxon>
        <taxon>Magnoliopsida</taxon>
        <taxon>Liliopsida</taxon>
        <taxon>Poales</taxon>
        <taxon>Poaceae</taxon>
        <taxon>PACMAD clade</taxon>
        <taxon>Panicoideae</taxon>
        <taxon>Panicodae</taxon>
        <taxon>Paniceae</taxon>
        <taxon>Panicinae</taxon>
        <taxon>Panicum</taxon>
        <taxon>Panicum sect. Panicum</taxon>
    </lineage>
</organism>
<dbReference type="OrthoDB" id="1924320at2759"/>
<name>A0A3L6RI32_PANMI</name>
<dbReference type="InterPro" id="IPR007573">
    <property type="entry name" value="QWRF"/>
</dbReference>
<feature type="compositionally biased region" description="Low complexity" evidence="2">
    <location>
        <begin position="58"/>
        <end position="68"/>
    </location>
</feature>
<dbReference type="GO" id="GO:0005737">
    <property type="term" value="C:cytoplasm"/>
    <property type="evidence" value="ECO:0007669"/>
    <property type="project" value="TreeGrafter"/>
</dbReference>
<reference evidence="4" key="1">
    <citation type="journal article" date="2019" name="Nat. Commun.">
        <title>The genome of broomcorn millet.</title>
        <authorList>
            <person name="Zou C."/>
            <person name="Miki D."/>
            <person name="Li D."/>
            <person name="Tang Q."/>
            <person name="Xiao L."/>
            <person name="Rajput S."/>
            <person name="Deng P."/>
            <person name="Jia W."/>
            <person name="Huang R."/>
            <person name="Zhang M."/>
            <person name="Sun Y."/>
            <person name="Hu J."/>
            <person name="Fu X."/>
            <person name="Schnable P.S."/>
            <person name="Li F."/>
            <person name="Zhang H."/>
            <person name="Feng B."/>
            <person name="Zhu X."/>
            <person name="Liu R."/>
            <person name="Schnable J.C."/>
            <person name="Zhu J.-K."/>
            <person name="Zhang H."/>
        </authorList>
    </citation>
    <scope>NUCLEOTIDE SEQUENCE [LARGE SCALE GENOMIC DNA]</scope>
</reference>
<feature type="compositionally biased region" description="Polar residues" evidence="2">
    <location>
        <begin position="321"/>
        <end position="334"/>
    </location>
</feature>
<feature type="region of interest" description="Disordered" evidence="2">
    <location>
        <begin position="1"/>
        <end position="360"/>
    </location>
</feature>
<feature type="compositionally biased region" description="Low complexity" evidence="2">
    <location>
        <begin position="143"/>
        <end position="152"/>
    </location>
</feature>
<feature type="compositionally biased region" description="Polar residues" evidence="2">
    <location>
        <begin position="293"/>
        <end position="312"/>
    </location>
</feature>
<dbReference type="AlphaFoldDB" id="A0A3L6RI32"/>
<feature type="compositionally biased region" description="Polar residues" evidence="2">
    <location>
        <begin position="248"/>
        <end position="259"/>
    </location>
</feature>
<dbReference type="STRING" id="4540.A0A3L6RI32"/>
<protein>
    <submittedName>
        <fullName evidence="3">QWRF motif-containing protein 4-like isoform X1</fullName>
    </submittedName>
</protein>
<dbReference type="GO" id="GO:0005880">
    <property type="term" value="C:nuclear microtubule"/>
    <property type="evidence" value="ECO:0007669"/>
    <property type="project" value="TreeGrafter"/>
</dbReference>
<feature type="compositionally biased region" description="Low complexity" evidence="2">
    <location>
        <begin position="335"/>
        <end position="349"/>
    </location>
</feature>
<dbReference type="PANTHER" id="PTHR31807:SF35">
    <property type="entry name" value="AUGMIN SUBUNIT 8"/>
    <property type="match status" value="1"/>
</dbReference>
<dbReference type="GO" id="GO:0008017">
    <property type="term" value="F:microtubule binding"/>
    <property type="evidence" value="ECO:0007669"/>
    <property type="project" value="TreeGrafter"/>
</dbReference>
<dbReference type="Pfam" id="PF04484">
    <property type="entry name" value="QWRF"/>
    <property type="match status" value="1"/>
</dbReference>
<dbReference type="PANTHER" id="PTHR31807">
    <property type="entry name" value="AUGMIN FAMILY MEMBER"/>
    <property type="match status" value="1"/>
</dbReference>
<feature type="compositionally biased region" description="Basic and acidic residues" evidence="2">
    <location>
        <begin position="1"/>
        <end position="13"/>
    </location>
</feature>
<evidence type="ECO:0000313" key="3">
    <source>
        <dbReference type="EMBL" id="RLN04164.1"/>
    </source>
</evidence>
<dbReference type="Proteomes" id="UP000275267">
    <property type="component" value="Unassembled WGS sequence"/>
</dbReference>
<accession>A0A3L6RI32</accession>
<keyword evidence="4" id="KW-1185">Reference proteome</keyword>
<evidence type="ECO:0000256" key="1">
    <source>
        <dbReference type="ARBA" id="ARBA00010016"/>
    </source>
</evidence>
<dbReference type="EMBL" id="PQIB02000008">
    <property type="protein sequence ID" value="RLN04164.1"/>
    <property type="molecule type" value="Genomic_DNA"/>
</dbReference>
<dbReference type="GO" id="GO:0051225">
    <property type="term" value="P:spindle assembly"/>
    <property type="evidence" value="ECO:0007669"/>
    <property type="project" value="TreeGrafter"/>
</dbReference>